<dbReference type="InterPro" id="IPR003141">
    <property type="entry name" value="Pol/His_phosphatase_N"/>
</dbReference>
<evidence type="ECO:0000256" key="8">
    <source>
        <dbReference type="ARBA" id="ARBA00049244"/>
    </source>
</evidence>
<dbReference type="GO" id="GO:0005737">
    <property type="term" value="C:cytoplasm"/>
    <property type="evidence" value="ECO:0007669"/>
    <property type="project" value="UniProtKB-SubCell"/>
</dbReference>
<evidence type="ECO:0000313" key="11">
    <source>
        <dbReference type="Proteomes" id="UP000179233"/>
    </source>
</evidence>
<evidence type="ECO:0000256" key="4">
    <source>
        <dbReference type="ARBA" id="ARBA00022679"/>
    </source>
</evidence>
<dbReference type="InterPro" id="IPR012340">
    <property type="entry name" value="NA-bd_OB-fold"/>
</dbReference>
<dbReference type="Gene3D" id="3.20.20.140">
    <property type="entry name" value="Metal-dependent hydrolases"/>
    <property type="match status" value="1"/>
</dbReference>
<dbReference type="Gene3D" id="1.10.10.1600">
    <property type="entry name" value="Bacterial DNA polymerase III alpha subunit, thumb domain"/>
    <property type="match status" value="1"/>
</dbReference>
<keyword evidence="5" id="KW-0548">Nucleotidyltransferase</keyword>
<evidence type="ECO:0000256" key="2">
    <source>
        <dbReference type="ARBA" id="ARBA00012417"/>
    </source>
</evidence>
<dbReference type="InterPro" id="IPR029460">
    <property type="entry name" value="DNAPol_HHH"/>
</dbReference>
<evidence type="ECO:0000256" key="6">
    <source>
        <dbReference type="ARBA" id="ARBA00022705"/>
    </source>
</evidence>
<name>A0A1G1VSV2_9BACT</name>
<dbReference type="PANTHER" id="PTHR32294">
    <property type="entry name" value="DNA POLYMERASE III SUBUNIT ALPHA"/>
    <property type="match status" value="1"/>
</dbReference>
<dbReference type="Proteomes" id="UP000179233">
    <property type="component" value="Unassembled WGS sequence"/>
</dbReference>
<evidence type="ECO:0000313" key="10">
    <source>
        <dbReference type="EMBL" id="OGY18404.1"/>
    </source>
</evidence>
<dbReference type="Pfam" id="PF02811">
    <property type="entry name" value="PHP"/>
    <property type="match status" value="1"/>
</dbReference>
<evidence type="ECO:0000256" key="1">
    <source>
        <dbReference type="ARBA" id="ARBA00004496"/>
    </source>
</evidence>
<reference evidence="10 11" key="1">
    <citation type="journal article" date="2016" name="Nat. Commun.">
        <title>Thousands of microbial genomes shed light on interconnected biogeochemical processes in an aquifer system.</title>
        <authorList>
            <person name="Anantharaman K."/>
            <person name="Brown C.T."/>
            <person name="Hug L.A."/>
            <person name="Sharon I."/>
            <person name="Castelle C.J."/>
            <person name="Probst A.J."/>
            <person name="Thomas B.C."/>
            <person name="Singh A."/>
            <person name="Wilkins M.J."/>
            <person name="Karaoz U."/>
            <person name="Brodie E.L."/>
            <person name="Williams K.H."/>
            <person name="Hubbard S.S."/>
            <person name="Banfield J.F."/>
        </authorList>
    </citation>
    <scope>NUCLEOTIDE SEQUENCE [LARGE SCALE GENOMIC DNA]</scope>
</reference>
<comment type="caution">
    <text evidence="10">The sequence shown here is derived from an EMBL/GenBank/DDBJ whole genome shotgun (WGS) entry which is preliminary data.</text>
</comment>
<feature type="domain" description="Polymerase/histidinol phosphatase N-terminal" evidence="9">
    <location>
        <begin position="5"/>
        <end position="72"/>
    </location>
</feature>
<dbReference type="EC" id="2.7.7.7" evidence="2"/>
<accession>A0A1G1VSV2</accession>
<dbReference type="InterPro" id="IPR041931">
    <property type="entry name" value="DNA_pol3_alpha_thumb_dom"/>
</dbReference>
<dbReference type="SUPFAM" id="SSF89550">
    <property type="entry name" value="PHP domain-like"/>
    <property type="match status" value="1"/>
</dbReference>
<dbReference type="InterPro" id="IPR004805">
    <property type="entry name" value="DnaE2/DnaE/PolC"/>
</dbReference>
<keyword evidence="6" id="KW-0235">DNA replication</keyword>
<proteinExistence type="predicted"/>
<dbReference type="Pfam" id="PF07733">
    <property type="entry name" value="DNA_pol3_alpha"/>
    <property type="match status" value="1"/>
</dbReference>
<organism evidence="10 11">
    <name type="scientific">Candidatus Chisholmbacteria bacterium RIFCSPHIGHO2_01_FULL_52_32</name>
    <dbReference type="NCBI Taxonomy" id="1797591"/>
    <lineage>
        <taxon>Bacteria</taxon>
        <taxon>Candidatus Chisholmiibacteriota</taxon>
    </lineage>
</organism>
<dbReference type="CDD" id="cd12113">
    <property type="entry name" value="PHP_PolIIIA_DnaE3"/>
    <property type="match status" value="1"/>
</dbReference>
<dbReference type="InterPro" id="IPR004365">
    <property type="entry name" value="NA-bd_OB_tRNA"/>
</dbReference>
<dbReference type="InterPro" id="IPR040982">
    <property type="entry name" value="DNA_pol3_finger"/>
</dbReference>
<dbReference type="Gene3D" id="1.10.150.870">
    <property type="match status" value="1"/>
</dbReference>
<dbReference type="GO" id="GO:0003676">
    <property type="term" value="F:nucleic acid binding"/>
    <property type="evidence" value="ECO:0007669"/>
    <property type="project" value="InterPro"/>
</dbReference>
<evidence type="ECO:0000259" key="9">
    <source>
        <dbReference type="SMART" id="SM00481"/>
    </source>
</evidence>
<dbReference type="GO" id="GO:0003887">
    <property type="term" value="F:DNA-directed DNA polymerase activity"/>
    <property type="evidence" value="ECO:0007669"/>
    <property type="project" value="UniProtKB-KW"/>
</dbReference>
<dbReference type="InterPro" id="IPR004013">
    <property type="entry name" value="PHP_dom"/>
</dbReference>
<dbReference type="AlphaFoldDB" id="A0A1G1VSV2"/>
<evidence type="ECO:0000256" key="7">
    <source>
        <dbReference type="ARBA" id="ARBA00022932"/>
    </source>
</evidence>
<dbReference type="InterPro" id="IPR016195">
    <property type="entry name" value="Pol/histidinol_Pase-like"/>
</dbReference>
<keyword evidence="7" id="KW-0239">DNA-directed DNA polymerase</keyword>
<keyword evidence="4" id="KW-0808">Transferase</keyword>
<dbReference type="Gene3D" id="2.40.50.140">
    <property type="entry name" value="Nucleic acid-binding proteins"/>
    <property type="match status" value="1"/>
</dbReference>
<dbReference type="SUPFAM" id="SSF160975">
    <property type="entry name" value="AF1531-like"/>
    <property type="match status" value="1"/>
</dbReference>
<dbReference type="Pfam" id="PF17657">
    <property type="entry name" value="DNA_pol3_finger"/>
    <property type="match status" value="1"/>
</dbReference>
<dbReference type="SMART" id="SM00481">
    <property type="entry name" value="POLIIIAc"/>
    <property type="match status" value="1"/>
</dbReference>
<dbReference type="InterPro" id="IPR011708">
    <property type="entry name" value="DNA_pol3_alpha_NTPase_dom"/>
</dbReference>
<dbReference type="EMBL" id="MHCJ01000003">
    <property type="protein sequence ID" value="OGY18404.1"/>
    <property type="molecule type" value="Genomic_DNA"/>
</dbReference>
<comment type="catalytic activity">
    <reaction evidence="8">
        <text>DNA(n) + a 2'-deoxyribonucleoside 5'-triphosphate = DNA(n+1) + diphosphate</text>
        <dbReference type="Rhea" id="RHEA:22508"/>
        <dbReference type="Rhea" id="RHEA-COMP:17339"/>
        <dbReference type="Rhea" id="RHEA-COMP:17340"/>
        <dbReference type="ChEBI" id="CHEBI:33019"/>
        <dbReference type="ChEBI" id="CHEBI:61560"/>
        <dbReference type="ChEBI" id="CHEBI:173112"/>
        <dbReference type="EC" id="2.7.7.7"/>
    </reaction>
</comment>
<dbReference type="NCBIfam" id="NF005298">
    <property type="entry name" value="PRK06826.1"/>
    <property type="match status" value="1"/>
</dbReference>
<dbReference type="Pfam" id="PF01336">
    <property type="entry name" value="tRNA_anti-codon"/>
    <property type="match status" value="1"/>
</dbReference>
<comment type="subcellular location">
    <subcellularLocation>
        <location evidence="1">Cytoplasm</location>
    </subcellularLocation>
</comment>
<dbReference type="NCBIfam" id="NF004226">
    <property type="entry name" value="PRK05673.1"/>
    <property type="match status" value="1"/>
</dbReference>
<dbReference type="GO" id="GO:0006260">
    <property type="term" value="P:DNA replication"/>
    <property type="evidence" value="ECO:0007669"/>
    <property type="project" value="UniProtKB-KW"/>
</dbReference>
<dbReference type="GO" id="GO:0008408">
    <property type="term" value="F:3'-5' exonuclease activity"/>
    <property type="evidence" value="ECO:0007669"/>
    <property type="project" value="InterPro"/>
</dbReference>
<dbReference type="Pfam" id="PF14579">
    <property type="entry name" value="HHH_6"/>
    <property type="match status" value="1"/>
</dbReference>
<dbReference type="PANTHER" id="PTHR32294:SF0">
    <property type="entry name" value="DNA POLYMERASE III SUBUNIT ALPHA"/>
    <property type="match status" value="1"/>
</dbReference>
<gene>
    <name evidence="10" type="ORF">A2786_02790</name>
</gene>
<evidence type="ECO:0000256" key="5">
    <source>
        <dbReference type="ARBA" id="ARBA00022695"/>
    </source>
</evidence>
<sequence length="1148" mass="129201">MTPFVHLHVHTEYSLLDGLSKIPKLLERAKEFEMEAIAITDHGAMYGAVPFFTTAKQLGLKPIIGMETYMASVSRHDKQPRFGADQFHLLILAKNIQGYKNLMMLTTLAHLEGYHYRPRIDWEILAKYREGLMVTSACIQGEIAQLILAKREKEAEKLAGRFQELFGQDFYLEIQHHSNIPEVEAVREKLVKLSRELGIPIVATNDVHYVDKEDAQAQDALLAVQTRKLISDKNRLSMFDSPDFYLRSPEEMQTAFKDYPDAVENTNTIAGKCQLEIPIGNWILPKYPLPEGETPESYLRNQVSVNIKLRYPNPSKEVQARVENELDVICGKGFAPYFLIVADFVNWAKEKGIRVGPGRGSAAGSLVSFVLRITSIDPLEHNLPFERFLNPYRPTPPDIDLDFADDRRDEVIAYVTEKYGEKKVAQIITFGTMEARASIRDIGRVLGLPYEEPDRIAKLIPLGYSIEEALTSVFELQEYYKNEKFRKLIDLAKKVEGVARHASTHAAGVVIADQELTSYVPLQRESTSGKIITQYDMYALDLNISKEAIGLLKMDFLGLRNLTILGLAIDFVRQERGVKVDISEIPLDDRKVYEMLSKGETTGVFQLESSGMRRVARALKPSRFSDITAMVALYRPGPMELINDFIKGKQNPKQVKYPHEDLKPILEETYGIAVYQEQCLQIAALLAGYSLAEADNLRLAIGKKKRSIMEREKKKFTDGAREKGYTKPVADRVWGYIERFAGYGFNKAHSASYAMIAYQTAYMKANFPVEFMAAVLTAEASNTDKVAIAIEEARRMGVAIMPPSVNSSESGFTLEKIKQSLEGKAIRFGLAAIKNVGMTAIEVILQARKKSGTFTSLADFCRRVDGQKVNRKVLESLIKVGAMDDFGPRAPLLVSLDKVRENILTEQKAKASGQTTMFETITEAKSGDKDDLPEVEEFQKTELLAMEKQMLGFYLTDHPMAKVLKTMGERATHKVEDLSEDIHVGKVVTIAGILTDLRRVVTKKGQQEMVFATLEDDTGKIDVVVFPKLYEKTRSIWVVDAPLLVTGTVNQRDDRLSLIAERPVTHEELTGEDRDTAQLENDDAITITIPRKTSRERLKTLSELFKENKGDDRIVLNVENGGSARRIALPYGVHYTGRLKQQIGKLLK</sequence>
<evidence type="ECO:0000256" key="3">
    <source>
        <dbReference type="ARBA" id="ARBA00019114"/>
    </source>
</evidence>
<dbReference type="NCBIfam" id="TIGR00594">
    <property type="entry name" value="polc"/>
    <property type="match status" value="1"/>
</dbReference>
<dbReference type="CDD" id="cd04485">
    <property type="entry name" value="DnaE_OBF"/>
    <property type="match status" value="1"/>
</dbReference>
<protein>
    <recommendedName>
        <fullName evidence="3">DNA polymerase III subunit alpha</fullName>
        <ecNumber evidence="2">2.7.7.7</ecNumber>
    </recommendedName>
</protein>